<comment type="caution">
    <text evidence="2">The sequence shown here is derived from an EMBL/GenBank/DDBJ whole genome shotgun (WGS) entry which is preliminary data.</text>
</comment>
<dbReference type="PANTHER" id="PTHR24023:SF891">
    <property type="entry name" value="COLLAGEN ALPHA-1(XVII) CHAIN"/>
    <property type="match status" value="1"/>
</dbReference>
<dbReference type="PANTHER" id="PTHR24023">
    <property type="entry name" value="COLLAGEN ALPHA"/>
    <property type="match status" value="1"/>
</dbReference>
<dbReference type="GO" id="GO:0030198">
    <property type="term" value="P:extracellular matrix organization"/>
    <property type="evidence" value="ECO:0007669"/>
    <property type="project" value="TreeGrafter"/>
</dbReference>
<keyword evidence="3" id="KW-1185">Reference proteome</keyword>
<keyword evidence="2" id="KW-0176">Collagen</keyword>
<reference evidence="2" key="1">
    <citation type="submission" date="2018-07" db="EMBL/GenBank/DDBJ databases">
        <title>Comparative genomics of catfishes provides insights into carnivory and benthic adaptation.</title>
        <authorList>
            <person name="Zhang Y."/>
            <person name="Wang D."/>
            <person name="Peng Z."/>
            <person name="Zheng S."/>
            <person name="Shao F."/>
            <person name="Tao W."/>
        </authorList>
    </citation>
    <scope>NUCLEOTIDE SEQUENCE</scope>
    <source>
        <strain evidence="2">Chongqing</strain>
    </source>
</reference>
<feature type="region of interest" description="Disordered" evidence="1">
    <location>
        <begin position="78"/>
        <end position="107"/>
    </location>
</feature>
<protein>
    <submittedName>
        <fullName evidence="2">Collagen alpha-1(XVII) chain isoform X1</fullName>
    </submittedName>
</protein>
<feature type="compositionally biased region" description="Pro residues" evidence="1">
    <location>
        <begin position="34"/>
        <end position="43"/>
    </location>
</feature>
<feature type="compositionally biased region" description="Polar residues" evidence="1">
    <location>
        <begin position="1"/>
        <end position="28"/>
    </location>
</feature>
<dbReference type="Gene3D" id="1.20.5.320">
    <property type="entry name" value="6-Phosphogluconate Dehydrogenase, domain 3"/>
    <property type="match status" value="3"/>
</dbReference>
<name>A0AAD5AZB2_SILAS</name>
<evidence type="ECO:0000313" key="3">
    <source>
        <dbReference type="Proteomes" id="UP001205998"/>
    </source>
</evidence>
<dbReference type="GO" id="GO:0005581">
    <property type="term" value="C:collagen trimer"/>
    <property type="evidence" value="ECO:0007669"/>
    <property type="project" value="UniProtKB-KW"/>
</dbReference>
<dbReference type="Proteomes" id="UP001205998">
    <property type="component" value="Unassembled WGS sequence"/>
</dbReference>
<dbReference type="GO" id="GO:0005615">
    <property type="term" value="C:extracellular space"/>
    <property type="evidence" value="ECO:0007669"/>
    <property type="project" value="TreeGrafter"/>
</dbReference>
<feature type="region of interest" description="Disordered" evidence="1">
    <location>
        <begin position="1"/>
        <end position="56"/>
    </location>
</feature>
<sequence length="211" mass="22930">MSNSSWGSGFEKNSLTQNSSTSYLQSYSGLQGAPGPPGPPGPQGPAGDSRALASYDRANQRAHIRAELQEYLNSDTMRRYTSGLPGPPGPPGPRGEKGDRGDSTYSVGGGYYATDRNGVRLAETDYSNVALRVTDYIQRQGLLQEINDNYWRSHSMGIQGPPGPPGPPGHPGHSRVFAAYGNVTTDLMDFFRSEHLYCNRHSRHSIIEDID</sequence>
<dbReference type="GO" id="GO:0031012">
    <property type="term" value="C:extracellular matrix"/>
    <property type="evidence" value="ECO:0007669"/>
    <property type="project" value="TreeGrafter"/>
</dbReference>
<evidence type="ECO:0000313" key="2">
    <source>
        <dbReference type="EMBL" id="KAI5625052.1"/>
    </source>
</evidence>
<proteinExistence type="predicted"/>
<evidence type="ECO:0000256" key="1">
    <source>
        <dbReference type="SAM" id="MobiDB-lite"/>
    </source>
</evidence>
<dbReference type="AlphaFoldDB" id="A0AAD5AZB2"/>
<dbReference type="EMBL" id="MU551571">
    <property type="protein sequence ID" value="KAI5625052.1"/>
    <property type="molecule type" value="Genomic_DNA"/>
</dbReference>
<dbReference type="GO" id="GO:0030056">
    <property type="term" value="C:hemidesmosome"/>
    <property type="evidence" value="ECO:0007669"/>
    <property type="project" value="TreeGrafter"/>
</dbReference>
<organism evidence="2 3">
    <name type="scientific">Silurus asotus</name>
    <name type="common">Amur catfish</name>
    <name type="synonym">Parasilurus asotus</name>
    <dbReference type="NCBI Taxonomy" id="30991"/>
    <lineage>
        <taxon>Eukaryota</taxon>
        <taxon>Metazoa</taxon>
        <taxon>Chordata</taxon>
        <taxon>Craniata</taxon>
        <taxon>Vertebrata</taxon>
        <taxon>Euteleostomi</taxon>
        <taxon>Actinopterygii</taxon>
        <taxon>Neopterygii</taxon>
        <taxon>Teleostei</taxon>
        <taxon>Ostariophysi</taxon>
        <taxon>Siluriformes</taxon>
        <taxon>Siluridae</taxon>
        <taxon>Silurus</taxon>
    </lineage>
</organism>
<dbReference type="InterPro" id="IPR050149">
    <property type="entry name" value="Collagen_superfamily"/>
</dbReference>
<gene>
    <name evidence="2" type="ORF">C0J50_15383</name>
</gene>
<dbReference type="GO" id="GO:0030020">
    <property type="term" value="F:extracellular matrix structural constituent conferring tensile strength"/>
    <property type="evidence" value="ECO:0007669"/>
    <property type="project" value="TreeGrafter"/>
</dbReference>
<accession>A0AAD5AZB2</accession>